<protein>
    <submittedName>
        <fullName evidence="2">Uncharacterized protein</fullName>
    </submittedName>
</protein>
<name>A0A425CS91_APHAT</name>
<accession>A0A425CS91</accession>
<dbReference type="Proteomes" id="UP000284702">
    <property type="component" value="Unassembled WGS sequence"/>
</dbReference>
<comment type="caution">
    <text evidence="2">The sequence shown here is derived from an EMBL/GenBank/DDBJ whole genome shotgun (WGS) entry which is preliminary data.</text>
</comment>
<evidence type="ECO:0000313" key="3">
    <source>
        <dbReference type="Proteomes" id="UP000284702"/>
    </source>
</evidence>
<reference evidence="2" key="1">
    <citation type="submission" date="2018-07" db="EMBL/GenBank/DDBJ databases">
        <title>Annotation of Aphanomyces astaci genome assembly.</title>
        <authorList>
            <person name="Studholme D.J."/>
        </authorList>
    </citation>
    <scope>NUCLEOTIDE SEQUENCE [LARGE SCALE GENOMIC DNA]</scope>
    <source>
        <strain evidence="2">Pc</strain>
    </source>
</reference>
<organism evidence="2 3">
    <name type="scientific">Aphanomyces astaci</name>
    <name type="common">Crayfish plague agent</name>
    <dbReference type="NCBI Taxonomy" id="112090"/>
    <lineage>
        <taxon>Eukaryota</taxon>
        <taxon>Sar</taxon>
        <taxon>Stramenopiles</taxon>
        <taxon>Oomycota</taxon>
        <taxon>Saprolegniomycetes</taxon>
        <taxon>Saprolegniales</taxon>
        <taxon>Verrucalvaceae</taxon>
        <taxon>Aphanomyces</taxon>
    </lineage>
</organism>
<keyword evidence="3" id="KW-1185">Reference proteome</keyword>
<gene>
    <name evidence="2" type="ORF">B5M09_011982</name>
</gene>
<dbReference type="EMBL" id="MZMZ02004110">
    <property type="protein sequence ID" value="RQM19922.1"/>
    <property type="molecule type" value="Genomic_DNA"/>
</dbReference>
<dbReference type="VEuPathDB" id="FungiDB:H257_02298"/>
<feature type="region of interest" description="Disordered" evidence="1">
    <location>
        <begin position="1"/>
        <end position="25"/>
    </location>
</feature>
<evidence type="ECO:0000256" key="1">
    <source>
        <dbReference type="SAM" id="MobiDB-lite"/>
    </source>
</evidence>
<proteinExistence type="predicted"/>
<evidence type="ECO:0000313" key="2">
    <source>
        <dbReference type="EMBL" id="RQM19922.1"/>
    </source>
</evidence>
<dbReference type="AlphaFoldDB" id="A0A425CS91"/>
<sequence>MPIWNTSIRPLLTGRSDPDPEKPNATVPCAVKPLPRSPLLAGVIHQLLVSGFNQMATPILHLRCPHQPPWSRHLVLPRQLRYQLAQPTCPLSPMTMTWDKATRAASCTTFRLFCLTTAIRFDITILDLPDPPSFNGSTKSERRTFIR</sequence>